<reference evidence="2" key="1">
    <citation type="submission" date="2023-03" db="EMBL/GenBank/DDBJ databases">
        <title>Massive genome expansion in bonnet fungi (Mycena s.s.) driven by repeated elements and novel gene families across ecological guilds.</title>
        <authorList>
            <consortium name="Lawrence Berkeley National Laboratory"/>
            <person name="Harder C.B."/>
            <person name="Miyauchi S."/>
            <person name="Viragh M."/>
            <person name="Kuo A."/>
            <person name="Thoen E."/>
            <person name="Andreopoulos B."/>
            <person name="Lu D."/>
            <person name="Skrede I."/>
            <person name="Drula E."/>
            <person name="Henrissat B."/>
            <person name="Morin E."/>
            <person name="Kohler A."/>
            <person name="Barry K."/>
            <person name="LaButti K."/>
            <person name="Morin E."/>
            <person name="Salamov A."/>
            <person name="Lipzen A."/>
            <person name="Mereny Z."/>
            <person name="Hegedus B."/>
            <person name="Baldrian P."/>
            <person name="Stursova M."/>
            <person name="Weitz H."/>
            <person name="Taylor A."/>
            <person name="Grigoriev I.V."/>
            <person name="Nagy L.G."/>
            <person name="Martin F."/>
            <person name="Kauserud H."/>
        </authorList>
    </citation>
    <scope>NUCLEOTIDE SEQUENCE</scope>
    <source>
        <strain evidence="2">CBHHK067</strain>
    </source>
</reference>
<dbReference type="EMBL" id="JARKIE010000047">
    <property type="protein sequence ID" value="KAJ7693137.1"/>
    <property type="molecule type" value="Genomic_DNA"/>
</dbReference>
<evidence type="ECO:0000256" key="1">
    <source>
        <dbReference type="SAM" id="Coils"/>
    </source>
</evidence>
<dbReference type="Proteomes" id="UP001221757">
    <property type="component" value="Unassembled WGS sequence"/>
</dbReference>
<dbReference type="AlphaFoldDB" id="A0AAD7GG03"/>
<keyword evidence="1" id="KW-0175">Coiled coil</keyword>
<feature type="coiled-coil region" evidence="1">
    <location>
        <begin position="93"/>
        <end position="120"/>
    </location>
</feature>
<sequence length="224" mass="26007">MPPRQNEPSICRQVFENTEASARQTYQTESGNFRSQIPSVASSKYEDQFVTEKKILSTFFWDGRGRHLLKNVSRRGPITVRNERDDRKRKTALAEFRVKLADMRKQKEKAKHEKALADLRRPLQVVLVRSEAEIYSTALEWNLTIPKLHDQLNVFRLWGVPDIKANSNYSKKADKQAALVEALRKFQQFPESFPVPESVLARLLEPETAVVEYWADEEDIEMAD</sequence>
<comment type="caution">
    <text evidence="2">The sequence shown here is derived from an EMBL/GenBank/DDBJ whole genome shotgun (WGS) entry which is preliminary data.</text>
</comment>
<protein>
    <submittedName>
        <fullName evidence="2">Uncharacterized protein</fullName>
    </submittedName>
</protein>
<accession>A0AAD7GG03</accession>
<organism evidence="2 3">
    <name type="scientific">Mycena rosella</name>
    <name type="common">Pink bonnet</name>
    <name type="synonym">Agaricus rosellus</name>
    <dbReference type="NCBI Taxonomy" id="1033263"/>
    <lineage>
        <taxon>Eukaryota</taxon>
        <taxon>Fungi</taxon>
        <taxon>Dikarya</taxon>
        <taxon>Basidiomycota</taxon>
        <taxon>Agaricomycotina</taxon>
        <taxon>Agaricomycetes</taxon>
        <taxon>Agaricomycetidae</taxon>
        <taxon>Agaricales</taxon>
        <taxon>Marasmiineae</taxon>
        <taxon>Mycenaceae</taxon>
        <taxon>Mycena</taxon>
    </lineage>
</organism>
<evidence type="ECO:0000313" key="3">
    <source>
        <dbReference type="Proteomes" id="UP001221757"/>
    </source>
</evidence>
<evidence type="ECO:0000313" key="2">
    <source>
        <dbReference type="EMBL" id="KAJ7693137.1"/>
    </source>
</evidence>
<gene>
    <name evidence="2" type="ORF">B0H17DRAFT_1132611</name>
</gene>
<proteinExistence type="predicted"/>
<keyword evidence="3" id="KW-1185">Reference proteome</keyword>
<name>A0AAD7GG03_MYCRO</name>